<gene>
    <name evidence="5" type="ORF">Mettu_2068</name>
</gene>
<dbReference type="InterPro" id="IPR007111">
    <property type="entry name" value="NACHT_NTPase"/>
</dbReference>
<dbReference type="PANTHER" id="PTHR28623:SF2">
    <property type="entry name" value="PROTEIN FAM118A"/>
    <property type="match status" value="1"/>
</dbReference>
<keyword evidence="1" id="KW-0597">Phosphoprotein</keyword>
<proteinExistence type="predicted"/>
<dbReference type="eggNOG" id="COG5635">
    <property type="taxonomic scope" value="Bacteria"/>
</dbReference>
<dbReference type="Pfam" id="PF05729">
    <property type="entry name" value="NACHT"/>
    <property type="match status" value="1"/>
</dbReference>
<dbReference type="SUPFAM" id="SSF52540">
    <property type="entry name" value="P-loop containing nucleoside triphosphate hydrolases"/>
    <property type="match status" value="1"/>
</dbReference>
<evidence type="ECO:0000313" key="6">
    <source>
        <dbReference type="Proteomes" id="UP000004664"/>
    </source>
</evidence>
<evidence type="ECO:0000256" key="3">
    <source>
        <dbReference type="SAM" id="MobiDB-lite"/>
    </source>
</evidence>
<feature type="region of interest" description="Disordered" evidence="3">
    <location>
        <begin position="1"/>
        <end position="26"/>
    </location>
</feature>
<feature type="domain" description="NACHT" evidence="4">
    <location>
        <begin position="408"/>
        <end position="539"/>
    </location>
</feature>
<dbReference type="HOGENOM" id="CLU_278604_0_0_6"/>
<keyword evidence="2" id="KW-0007">Acetylation</keyword>
<name>G3IQM2_METTV</name>
<reference evidence="5 6" key="1">
    <citation type="submission" date="2011-06" db="EMBL/GenBank/DDBJ databases">
        <title>Genomic sequence of Methylobacter tundripaludum SV96.</title>
        <authorList>
            <consortium name="US DOE Joint Genome Institute"/>
            <person name="Lucas S."/>
            <person name="Han J."/>
            <person name="Lapidus A."/>
            <person name="Cheng J.-F."/>
            <person name="Goodwin L."/>
            <person name="Pitluck S."/>
            <person name="Held B."/>
            <person name="Detter J.C."/>
            <person name="Han C."/>
            <person name="Tapia R."/>
            <person name="Land M."/>
            <person name="Hauser L."/>
            <person name="Kyrpides N."/>
            <person name="Ivanova N."/>
            <person name="Ovchinnikova G."/>
            <person name="Pagani I."/>
            <person name="Klotz M.G."/>
            <person name="Dispirito A.A."/>
            <person name="Murrell J.C."/>
            <person name="Dunfield P."/>
            <person name="Kalyuzhnaya M.G."/>
            <person name="Svenning M."/>
            <person name="Trotsenko Y.A."/>
            <person name="Stein L.Y."/>
            <person name="Woyke T."/>
        </authorList>
    </citation>
    <scope>NUCLEOTIDE SEQUENCE [LARGE SCALE GENOMIC DNA]</scope>
    <source>
        <strain evidence="6">ATCC BAA-1195 / DSM 17260 / SV96</strain>
    </source>
</reference>
<dbReference type="Proteomes" id="UP000004664">
    <property type="component" value="Unassembled WGS sequence"/>
</dbReference>
<sequence>MNTPRKSIKASGKSPSLPKCSSPEPIARLTDSARRGELVVIVGTGVSMALTNGTIPSLSWKGLIEDGFAHGVKKGKITLAQDEAWKAQLDSSDIDDLLSAAEFMGRKLEAPQGNLYARWLENVFKDVQPINKEMVSAISAIHAAGIPLCTLNYDPLLERVTGLPPINFGEPTKVTAWMRRESAGILHLHGSWDVPSTCILGISDYETTRNHDVRDLIQRSLSSFKQLLFIGCGDTFADPNFSALIKWLREKINTGAHQHYALVCEDEVAARHADSAWHGFVEPISYGESHDNLSTFLLMHFPSLISPSKKKRNTTKAASVNDEHSCLINDYRAFLLRDCGQMTIEGVRADMDTAQRKFDLERLFVPLKVLPCRPDIPANDPDSEQKLLEWQEKNKDPLPFGKIFAKHKQLALLALPGGGKTLLLKRLAVAYADPYRQQASEDQLPKLDLLPVLIRCREWREHIQLPILTLLRNIADITGQIALKGLDSALIPLFKKGRVLLLVDGLDEIHDDASRSIFVDHLEAFLDEYKNTRLIVTSREAGFNLVAPCLSRFCERWNVAPLDEEAITALCNHWQTLMIGDSPEAKIEGHELAQRLLHNGSLRRLAENPLLLTMLLVVKHGAGGRLPPDRVSLYGRAVEVLLDTWNIKGHDALNLKEAIPQLACVAFQLMRAGKQTATEKELLELLEAARDKLPQIRRYAKDTPYEFLKRVELRSSLLLEAGHQLEAGRTVPFYQFRHLTFQEYLAAVAAAEGHYLEYGASDNVLTPLSSCLTSEEWKEVIPMAAVLARKQAEPLMAELVAEGNKLRRKLEARKNFNGKKEWLDYPPRLPAPVARLMQCLVEEAEATPKTLTAALQLLALFSSGCQTGGDWQALCRGPYGDELLHQMWLLYEPMQWPIETKIYFSYGNFMLYRQPPGYWLSIEGQAELQRLLASQIKEEIVRGLFACSGIARKSHDNQFSAEWMPLDKVESLLFHNDPTIWTAAAVAFAVILLNRKQSLRPSPSSTTLDHLLMLWLSSNGDRALEPLSAVFCTFAGLSRQTWEPVLSDTQVQQIHQVHQLTEAKHEGIDSDFLLGACTVIAFYAKNVWTEDELASRLATLKENAAHVFGNSENRDLSIENSLRQMGVAGRKYLASEKPPRKKKKS</sequence>
<evidence type="ECO:0000313" key="5">
    <source>
        <dbReference type="EMBL" id="EGW23222.1"/>
    </source>
</evidence>
<dbReference type="InterPro" id="IPR027417">
    <property type="entry name" value="P-loop_NTPase"/>
</dbReference>
<evidence type="ECO:0000259" key="4">
    <source>
        <dbReference type="PROSITE" id="PS50837"/>
    </source>
</evidence>
<keyword evidence="6" id="KW-1185">Reference proteome</keyword>
<dbReference type="PANTHER" id="PTHR28623">
    <property type="entry name" value="PROTEIN FAM118B"/>
    <property type="match status" value="1"/>
</dbReference>
<dbReference type="OrthoDB" id="135105at2"/>
<evidence type="ECO:0000256" key="2">
    <source>
        <dbReference type="ARBA" id="ARBA00022990"/>
    </source>
</evidence>
<dbReference type="Gene3D" id="3.40.50.300">
    <property type="entry name" value="P-loop containing nucleotide triphosphate hydrolases"/>
    <property type="match status" value="1"/>
</dbReference>
<dbReference type="InterPro" id="IPR038916">
    <property type="entry name" value="FAM118"/>
</dbReference>
<dbReference type="EMBL" id="JH109152">
    <property type="protein sequence ID" value="EGW23222.1"/>
    <property type="molecule type" value="Genomic_DNA"/>
</dbReference>
<evidence type="ECO:0000256" key="1">
    <source>
        <dbReference type="ARBA" id="ARBA00022553"/>
    </source>
</evidence>
<organism evidence="5 6">
    <name type="scientific">Methylobacter tundripaludum (strain ATCC BAA-1195 / DSM 17260 / SV96)</name>
    <dbReference type="NCBI Taxonomy" id="697282"/>
    <lineage>
        <taxon>Bacteria</taxon>
        <taxon>Pseudomonadati</taxon>
        <taxon>Pseudomonadota</taxon>
        <taxon>Gammaproteobacteria</taxon>
        <taxon>Methylococcales</taxon>
        <taxon>Methylococcaceae</taxon>
        <taxon>Methylobacter</taxon>
    </lineage>
</organism>
<accession>G3IQM2</accession>
<dbReference type="PROSITE" id="PS50837">
    <property type="entry name" value="NACHT"/>
    <property type="match status" value="1"/>
</dbReference>
<dbReference type="Pfam" id="PF13289">
    <property type="entry name" value="SIR2_2"/>
    <property type="match status" value="1"/>
</dbReference>
<protein>
    <submittedName>
        <fullName evidence="5">Putative signal transduction protein with Nacht domain</fullName>
    </submittedName>
</protein>
<dbReference type="AlphaFoldDB" id="G3IQM2"/>
<dbReference type="STRING" id="697282.Mettu_2068"/>